<reference evidence="1 2" key="1">
    <citation type="submission" date="2019-01" db="EMBL/GenBank/DDBJ databases">
        <title>Complete genome sequence of Pantoea phage vB_PagM_LIET2.</title>
        <authorList>
            <person name="Truncaite L."/>
            <person name="Simoliuniene M."/>
            <person name="Kazlauskas D."/>
            <person name="Meskys R."/>
            <person name="Simoliunas E."/>
        </authorList>
    </citation>
    <scope>NUCLEOTIDE SEQUENCE [LARGE SCALE GENOMIC DNA]</scope>
</reference>
<dbReference type="PROSITE" id="PS51257">
    <property type="entry name" value="PROKAR_LIPOPROTEIN"/>
    <property type="match status" value="1"/>
</dbReference>
<evidence type="ECO:0008006" key="3">
    <source>
        <dbReference type="Google" id="ProtNLM"/>
    </source>
</evidence>
<evidence type="ECO:0000313" key="1">
    <source>
        <dbReference type="EMBL" id="QAX92318.1"/>
    </source>
</evidence>
<evidence type="ECO:0000313" key="2">
    <source>
        <dbReference type="Proteomes" id="UP000289486"/>
    </source>
</evidence>
<name>A0A411AW55_9CAUD</name>
<organism evidence="1 2">
    <name type="scientific">Pantoea phage vB_PagM_LIET2</name>
    <dbReference type="NCBI Taxonomy" id="2508071"/>
    <lineage>
        <taxon>Viruses</taxon>
        <taxon>Duplodnaviria</taxon>
        <taxon>Heunggongvirae</taxon>
        <taxon>Uroviricota</taxon>
        <taxon>Caudoviricetes</taxon>
        <taxon>Lietduovirus</taxon>
        <taxon>Lietduovirus LIET2</taxon>
    </lineage>
</organism>
<protein>
    <recommendedName>
        <fullName evidence="3">Lipoprotein</fullName>
    </recommendedName>
</protein>
<sequence length="88" mass="9610">MKKIILAALVAAAALSVGCTDTTMAGYSAYGKPHEITVYQMDKIIYHGFSTGKVKQSEHQIQFEDKETREFVDISLGMSASVITKVLP</sequence>
<gene>
    <name evidence="1" type="ORF">LIET2_gp066</name>
</gene>
<dbReference type="EMBL" id="MK388689">
    <property type="protein sequence ID" value="QAX92318.1"/>
    <property type="molecule type" value="Genomic_DNA"/>
</dbReference>
<dbReference type="Proteomes" id="UP000289486">
    <property type="component" value="Segment"/>
</dbReference>
<accession>A0A411AW55</accession>
<keyword evidence="2" id="KW-1185">Reference proteome</keyword>
<proteinExistence type="predicted"/>